<dbReference type="EMBL" id="FXTP01000021">
    <property type="protein sequence ID" value="SMO96780.1"/>
    <property type="molecule type" value="Genomic_DNA"/>
</dbReference>
<evidence type="ECO:0000313" key="2">
    <source>
        <dbReference type="Proteomes" id="UP000317557"/>
    </source>
</evidence>
<keyword evidence="2" id="KW-1185">Reference proteome</keyword>
<dbReference type="Proteomes" id="UP000317557">
    <property type="component" value="Unassembled WGS sequence"/>
</dbReference>
<organism evidence="1 2">
    <name type="scientific">Gracilimonas mengyeensis</name>
    <dbReference type="NCBI Taxonomy" id="1302730"/>
    <lineage>
        <taxon>Bacteria</taxon>
        <taxon>Pseudomonadati</taxon>
        <taxon>Balneolota</taxon>
        <taxon>Balneolia</taxon>
        <taxon>Balneolales</taxon>
        <taxon>Balneolaceae</taxon>
        <taxon>Gracilimonas</taxon>
    </lineage>
</organism>
<dbReference type="AlphaFoldDB" id="A0A521FMH1"/>
<feature type="non-terminal residue" evidence="1">
    <location>
        <position position="44"/>
    </location>
</feature>
<reference evidence="1 2" key="1">
    <citation type="submission" date="2017-05" db="EMBL/GenBank/DDBJ databases">
        <authorList>
            <person name="Varghese N."/>
            <person name="Submissions S."/>
        </authorList>
    </citation>
    <scope>NUCLEOTIDE SEQUENCE [LARGE SCALE GENOMIC DNA]</scope>
    <source>
        <strain evidence="1 2">DSM 21985</strain>
    </source>
</reference>
<name>A0A521FMH1_9BACT</name>
<evidence type="ECO:0000313" key="1">
    <source>
        <dbReference type="EMBL" id="SMO96780.1"/>
    </source>
</evidence>
<protein>
    <submittedName>
        <fullName evidence="1">Uncharacterized protein</fullName>
    </submittedName>
</protein>
<gene>
    <name evidence="1" type="ORF">SAMN06265219_12148</name>
</gene>
<proteinExistence type="predicted"/>
<sequence>MVETDIGVVGGIVELQQKRGQRVRVVKPLCSLLVVVQFVLESGS</sequence>
<accession>A0A521FMH1</accession>